<evidence type="ECO:0000256" key="2">
    <source>
        <dbReference type="ARBA" id="ARBA00022679"/>
    </source>
</evidence>
<dbReference type="STRING" id="1076935.U4LVB4"/>
<dbReference type="PIRSF" id="PIRSF006386">
    <property type="entry name" value="HCCAis_GSTk"/>
    <property type="match status" value="1"/>
</dbReference>
<dbReference type="GO" id="GO:0004602">
    <property type="term" value="F:glutathione peroxidase activity"/>
    <property type="evidence" value="ECO:0007669"/>
    <property type="project" value="TreeGrafter"/>
</dbReference>
<comment type="catalytic activity">
    <reaction evidence="3 4">
        <text>RX + glutathione = an S-substituted glutathione + a halide anion + H(+)</text>
        <dbReference type="Rhea" id="RHEA:16437"/>
        <dbReference type="ChEBI" id="CHEBI:15378"/>
        <dbReference type="ChEBI" id="CHEBI:16042"/>
        <dbReference type="ChEBI" id="CHEBI:17792"/>
        <dbReference type="ChEBI" id="CHEBI:57925"/>
        <dbReference type="ChEBI" id="CHEBI:90779"/>
        <dbReference type="EC" id="2.5.1.18"/>
    </reaction>
</comment>
<accession>U4LVB4</accession>
<dbReference type="Gene3D" id="3.40.30.10">
    <property type="entry name" value="Glutaredoxin"/>
    <property type="match status" value="1"/>
</dbReference>
<feature type="active site" description="Nucleophile" evidence="5">
    <location>
        <position position="12"/>
    </location>
</feature>
<dbReference type="PANTHER" id="PTHR42943:SF2">
    <property type="entry name" value="GLUTATHIONE S-TRANSFERASE KAPPA 1"/>
    <property type="match status" value="1"/>
</dbReference>
<protein>
    <recommendedName>
        <fullName evidence="4">Glutathione S-transferase kappa</fullName>
        <ecNumber evidence="4">2.5.1.18</ecNumber>
    </recommendedName>
</protein>
<name>U4LVB4_PYROM</name>
<dbReference type="GO" id="GO:0005777">
    <property type="term" value="C:peroxisome"/>
    <property type="evidence" value="ECO:0007669"/>
    <property type="project" value="TreeGrafter"/>
</dbReference>
<dbReference type="GO" id="GO:0005739">
    <property type="term" value="C:mitochondrion"/>
    <property type="evidence" value="ECO:0007669"/>
    <property type="project" value="TreeGrafter"/>
</dbReference>
<dbReference type="OrthoDB" id="4664297at2759"/>
<evidence type="ECO:0000256" key="4">
    <source>
        <dbReference type="PIRNR" id="PIRNR006386"/>
    </source>
</evidence>
<dbReference type="FunFam" id="3.40.30.10:FF:000096">
    <property type="entry name" value="Glutathione S-transferase kappa"/>
    <property type="match status" value="1"/>
</dbReference>
<dbReference type="InterPro" id="IPR036249">
    <property type="entry name" value="Thioredoxin-like_sf"/>
</dbReference>
<evidence type="ECO:0000259" key="6">
    <source>
        <dbReference type="Pfam" id="PF01323"/>
    </source>
</evidence>
<dbReference type="Proteomes" id="UP000018144">
    <property type="component" value="Unassembled WGS sequence"/>
</dbReference>
<keyword evidence="2 4" id="KW-0808">Transferase</keyword>
<gene>
    <name evidence="7" type="ORF">PCON_13035</name>
</gene>
<feature type="domain" description="DSBA-like thioredoxin" evidence="6">
    <location>
        <begin position="4"/>
        <end position="200"/>
    </location>
</feature>
<dbReference type="InterPro" id="IPR014440">
    <property type="entry name" value="HCCAis_GSTk"/>
</dbReference>
<dbReference type="InterPro" id="IPR051924">
    <property type="entry name" value="GST_Kappa/NadH"/>
</dbReference>
<reference evidence="7 8" key="1">
    <citation type="journal article" date="2013" name="PLoS Genet.">
        <title>The genome and development-dependent transcriptomes of Pyronema confluens: a window into fungal evolution.</title>
        <authorList>
            <person name="Traeger S."/>
            <person name="Altegoer F."/>
            <person name="Freitag M."/>
            <person name="Gabaldon T."/>
            <person name="Kempken F."/>
            <person name="Kumar A."/>
            <person name="Marcet-Houben M."/>
            <person name="Poggeler S."/>
            <person name="Stajich J.E."/>
            <person name="Nowrousian M."/>
        </authorList>
    </citation>
    <scope>NUCLEOTIDE SEQUENCE [LARGE SCALE GENOMIC DNA]</scope>
    <source>
        <strain evidence="8">CBS 100304</strain>
        <tissue evidence="7">Vegetative mycelium</tissue>
    </source>
</reference>
<dbReference type="EC" id="2.5.1.18" evidence="4"/>
<dbReference type="InterPro" id="IPR001853">
    <property type="entry name" value="DSBA-like_thioredoxin_dom"/>
</dbReference>
<evidence type="ECO:0000256" key="5">
    <source>
        <dbReference type="PIRSR" id="PIRSR006386-1"/>
    </source>
</evidence>
<dbReference type="Pfam" id="PF01323">
    <property type="entry name" value="DSBA"/>
    <property type="match status" value="1"/>
</dbReference>
<sequence>MASITLYADIVSPFAYLAFHQLINSPTLAPLTTVTPVFLGGIMRATTNSPPLKVPLKGKYTFHDLHRQARIHNIPVLNGITPEGFPVNTIFAQRLLCVVAAKHPKKLVDTISALYDAHWVSGLRVDQEEVVEKAISGVLGDATKSVLEAAKGEEAKKKLLDNTGEAVAKGCFGLPWFVVKNAKGEEDVWWGFDHLKQVEAFVKGEDLKLSRL</sequence>
<organism evidence="7 8">
    <name type="scientific">Pyronema omphalodes (strain CBS 100304)</name>
    <name type="common">Pyronema confluens</name>
    <dbReference type="NCBI Taxonomy" id="1076935"/>
    <lineage>
        <taxon>Eukaryota</taxon>
        <taxon>Fungi</taxon>
        <taxon>Dikarya</taxon>
        <taxon>Ascomycota</taxon>
        <taxon>Pezizomycotina</taxon>
        <taxon>Pezizomycetes</taxon>
        <taxon>Pezizales</taxon>
        <taxon>Pyronemataceae</taxon>
        <taxon>Pyronema</taxon>
    </lineage>
</organism>
<dbReference type="SUPFAM" id="SSF52833">
    <property type="entry name" value="Thioredoxin-like"/>
    <property type="match status" value="1"/>
</dbReference>
<evidence type="ECO:0000313" key="8">
    <source>
        <dbReference type="Proteomes" id="UP000018144"/>
    </source>
</evidence>
<comment type="similarity">
    <text evidence="1 4">Belongs to the GST superfamily. Kappa family.</text>
</comment>
<dbReference type="eggNOG" id="ENOG502S5GX">
    <property type="taxonomic scope" value="Eukaryota"/>
</dbReference>
<dbReference type="EMBL" id="HF935844">
    <property type="protein sequence ID" value="CCX32386.1"/>
    <property type="molecule type" value="Genomic_DNA"/>
</dbReference>
<evidence type="ECO:0000313" key="7">
    <source>
        <dbReference type="EMBL" id="CCX32386.1"/>
    </source>
</evidence>
<dbReference type="OMA" id="NTIFAQR"/>
<dbReference type="AlphaFoldDB" id="U4LVB4"/>
<dbReference type="PANTHER" id="PTHR42943">
    <property type="entry name" value="GLUTATHIONE S-TRANSFERASE KAPPA"/>
    <property type="match status" value="1"/>
</dbReference>
<keyword evidence="8" id="KW-1185">Reference proteome</keyword>
<evidence type="ECO:0000256" key="3">
    <source>
        <dbReference type="ARBA" id="ARBA00047960"/>
    </source>
</evidence>
<proteinExistence type="inferred from homology"/>
<dbReference type="GO" id="GO:0006749">
    <property type="term" value="P:glutathione metabolic process"/>
    <property type="evidence" value="ECO:0007669"/>
    <property type="project" value="TreeGrafter"/>
</dbReference>
<dbReference type="GO" id="GO:0004364">
    <property type="term" value="F:glutathione transferase activity"/>
    <property type="evidence" value="ECO:0007669"/>
    <property type="project" value="UniProtKB-UniRule"/>
</dbReference>
<evidence type="ECO:0000256" key="1">
    <source>
        <dbReference type="ARBA" id="ARBA00006494"/>
    </source>
</evidence>